<evidence type="ECO:0000256" key="9">
    <source>
        <dbReference type="ARBA" id="ARBA00022960"/>
    </source>
</evidence>
<dbReference type="GeneID" id="97990311"/>
<comment type="pathway">
    <text evidence="2">Cell wall biogenesis; peptidoglycan biosynthesis.</text>
</comment>
<dbReference type="RefSeq" id="WP_117545740.1">
    <property type="nucleotide sequence ID" value="NZ_JBKVLI010000011.1"/>
</dbReference>
<dbReference type="GO" id="GO:0008360">
    <property type="term" value="P:regulation of cell shape"/>
    <property type="evidence" value="ECO:0007669"/>
    <property type="project" value="UniProtKB-KW"/>
</dbReference>
<keyword evidence="11" id="KW-0961">Cell wall biogenesis/degradation</keyword>
<dbReference type="SUPFAM" id="SSF56601">
    <property type="entry name" value="beta-lactamase/transpeptidase-like"/>
    <property type="match status" value="1"/>
</dbReference>
<reference evidence="17" key="1">
    <citation type="submission" date="2018-08" db="EMBL/GenBank/DDBJ databases">
        <title>A genome reference for cultivated species of the human gut microbiota.</title>
        <authorList>
            <person name="Zou Y."/>
            <person name="Xue W."/>
            <person name="Luo G."/>
        </authorList>
    </citation>
    <scope>NUCLEOTIDE SEQUENCE [LARGE SCALE GENOMIC DNA]</scope>
    <source>
        <strain evidence="17">TF05-5AC</strain>
    </source>
</reference>
<dbReference type="PRINTS" id="PR00725">
    <property type="entry name" value="DADACBPTASE1"/>
</dbReference>
<keyword evidence="18" id="KW-1185">Reference proteome</keyword>
<feature type="active site" description="Acyl-ester intermediate" evidence="13">
    <location>
        <position position="69"/>
    </location>
</feature>
<dbReference type="InterPro" id="IPR015956">
    <property type="entry name" value="Peniciliin-bd_prot_C_sf"/>
</dbReference>
<organism evidence="17 18">
    <name type="scientific">Eisenbergiella massiliensis</name>
    <dbReference type="NCBI Taxonomy" id="1720294"/>
    <lineage>
        <taxon>Bacteria</taxon>
        <taxon>Bacillati</taxon>
        <taxon>Bacillota</taxon>
        <taxon>Clostridia</taxon>
        <taxon>Lachnospirales</taxon>
        <taxon>Lachnospiraceae</taxon>
        <taxon>Eisenbergiella</taxon>
    </lineage>
</organism>
<dbReference type="InterPro" id="IPR012907">
    <property type="entry name" value="Peptidase_S11_C"/>
</dbReference>
<comment type="function">
    <text evidence="1">Removes C-terminal D-alanyl residues from sugar-peptide cell wall precursors.</text>
</comment>
<gene>
    <name evidence="17" type="ORF">DXC51_26510</name>
</gene>
<protein>
    <recommendedName>
        <fullName evidence="4">serine-type D-Ala-D-Ala carboxypeptidase</fullName>
        <ecNumber evidence="4">3.4.16.4</ecNumber>
    </recommendedName>
</protein>
<feature type="active site" evidence="13">
    <location>
        <position position="129"/>
    </location>
</feature>
<evidence type="ECO:0000256" key="5">
    <source>
        <dbReference type="ARBA" id="ARBA00022645"/>
    </source>
</evidence>
<dbReference type="SMART" id="SM00936">
    <property type="entry name" value="PBP5_C"/>
    <property type="match status" value="1"/>
</dbReference>
<evidence type="ECO:0000313" key="18">
    <source>
        <dbReference type="Proteomes" id="UP000260812"/>
    </source>
</evidence>
<dbReference type="GO" id="GO:0009002">
    <property type="term" value="F:serine-type D-Ala-D-Ala carboxypeptidase activity"/>
    <property type="evidence" value="ECO:0007669"/>
    <property type="project" value="UniProtKB-EC"/>
</dbReference>
<feature type="domain" description="Peptidase S11 D-Ala-D-Ala carboxypeptidase A C-terminal" evidence="16">
    <location>
        <begin position="287"/>
        <end position="380"/>
    </location>
</feature>
<dbReference type="Proteomes" id="UP000260812">
    <property type="component" value="Unassembled WGS sequence"/>
</dbReference>
<keyword evidence="7" id="KW-0732">Signal</keyword>
<dbReference type="InterPro" id="IPR018044">
    <property type="entry name" value="Peptidase_S11"/>
</dbReference>
<evidence type="ECO:0000256" key="12">
    <source>
        <dbReference type="ARBA" id="ARBA00034000"/>
    </source>
</evidence>
<dbReference type="EMBL" id="QVLV01000032">
    <property type="protein sequence ID" value="RGE55997.1"/>
    <property type="molecule type" value="Genomic_DNA"/>
</dbReference>
<dbReference type="Gene3D" id="2.60.410.10">
    <property type="entry name" value="D-Ala-D-Ala carboxypeptidase, C-terminal domain"/>
    <property type="match status" value="1"/>
</dbReference>
<name>A0A3E3HW12_9FIRM</name>
<dbReference type="GO" id="GO:0071555">
    <property type="term" value="P:cell wall organization"/>
    <property type="evidence" value="ECO:0007669"/>
    <property type="project" value="UniProtKB-KW"/>
</dbReference>
<comment type="caution">
    <text evidence="17">The sequence shown here is derived from an EMBL/GenBank/DDBJ whole genome shotgun (WGS) entry which is preliminary data.</text>
</comment>
<dbReference type="Gene3D" id="3.40.710.10">
    <property type="entry name" value="DD-peptidase/beta-lactamase superfamily"/>
    <property type="match status" value="1"/>
</dbReference>
<feature type="active site" description="Proton acceptor" evidence="13">
    <location>
        <position position="72"/>
    </location>
</feature>
<evidence type="ECO:0000256" key="3">
    <source>
        <dbReference type="ARBA" id="ARBA00007164"/>
    </source>
</evidence>
<dbReference type="Pfam" id="PF07943">
    <property type="entry name" value="PBP5_C"/>
    <property type="match status" value="1"/>
</dbReference>
<keyword evidence="8" id="KW-0378">Hydrolase</keyword>
<evidence type="ECO:0000256" key="11">
    <source>
        <dbReference type="ARBA" id="ARBA00023316"/>
    </source>
</evidence>
<evidence type="ECO:0000313" key="17">
    <source>
        <dbReference type="EMBL" id="RGE55997.1"/>
    </source>
</evidence>
<evidence type="ECO:0000256" key="4">
    <source>
        <dbReference type="ARBA" id="ARBA00012448"/>
    </source>
</evidence>
<keyword evidence="9" id="KW-0133">Cell shape</keyword>
<dbReference type="InterPro" id="IPR012338">
    <property type="entry name" value="Beta-lactam/transpept-like"/>
</dbReference>
<dbReference type="PANTHER" id="PTHR21581">
    <property type="entry name" value="D-ALANYL-D-ALANINE CARBOXYPEPTIDASE"/>
    <property type="match status" value="1"/>
</dbReference>
<dbReference type="EC" id="3.4.16.4" evidence="4"/>
<dbReference type="Pfam" id="PF00768">
    <property type="entry name" value="Peptidase_S11"/>
    <property type="match status" value="1"/>
</dbReference>
<dbReference type="PANTHER" id="PTHR21581:SF6">
    <property type="entry name" value="TRAFFICKING PROTEIN PARTICLE COMPLEX SUBUNIT 12"/>
    <property type="match status" value="1"/>
</dbReference>
<evidence type="ECO:0000259" key="16">
    <source>
        <dbReference type="SMART" id="SM00936"/>
    </source>
</evidence>
<comment type="similarity">
    <text evidence="3 15">Belongs to the peptidase S11 family.</text>
</comment>
<evidence type="ECO:0000256" key="2">
    <source>
        <dbReference type="ARBA" id="ARBA00004752"/>
    </source>
</evidence>
<dbReference type="SUPFAM" id="SSF69189">
    <property type="entry name" value="Penicillin-binding protein associated domain"/>
    <property type="match status" value="1"/>
</dbReference>
<accession>A0A3E3HW12</accession>
<evidence type="ECO:0000256" key="6">
    <source>
        <dbReference type="ARBA" id="ARBA00022670"/>
    </source>
</evidence>
<evidence type="ECO:0000256" key="14">
    <source>
        <dbReference type="PIRSR" id="PIRSR618044-2"/>
    </source>
</evidence>
<dbReference type="GO" id="GO:0009252">
    <property type="term" value="P:peptidoglycan biosynthetic process"/>
    <property type="evidence" value="ECO:0007669"/>
    <property type="project" value="UniProtKB-UniPathway"/>
</dbReference>
<evidence type="ECO:0000256" key="1">
    <source>
        <dbReference type="ARBA" id="ARBA00003217"/>
    </source>
</evidence>
<dbReference type="InterPro" id="IPR001967">
    <property type="entry name" value="Peptidase_S11_N"/>
</dbReference>
<evidence type="ECO:0000256" key="13">
    <source>
        <dbReference type="PIRSR" id="PIRSR618044-1"/>
    </source>
</evidence>
<keyword evidence="6" id="KW-0645">Protease</keyword>
<evidence type="ECO:0000256" key="10">
    <source>
        <dbReference type="ARBA" id="ARBA00022984"/>
    </source>
</evidence>
<sequence length="396" mass="43224">MNCVYRKVTVRKIISFMLVICLIWMPGIKAYAEEGAPVTIAAPSAILLEASTGTVIYEQNADAACSPASITKIMTLLLIFEALERGDIKLEDEVMTSAHAQSMGGSQVFLEEGEMQTVDTMIKCIAVASGNDAAVAMAEFIAGSEEEFVSRMNEKAQALGMNGTHFEDCCGLTDSDNHYTTARDVAAMSRELITRHPDVFNYTMIWMEDITHNTARGSSTFTLSSTNKLLKQYQWTTGLKTGSTSKAKYCLSATARKDDIDLIAVVMTAPDYKVRFSDAATLLNYGYSVSALYKDANQDALPRLLIDGGVQDDAGLSYQQGFSYLDVKGNDLSTIEKVIHLPESAQAPVKAGDKAGEAVYRLNGETIGTVPILFSENVEKAVYRDYVLKVLAYFLL</sequence>
<feature type="binding site" evidence="14">
    <location>
        <position position="240"/>
    </location>
    <ligand>
        <name>substrate</name>
    </ligand>
</feature>
<dbReference type="UniPathway" id="UPA00219"/>
<keyword evidence="10" id="KW-0573">Peptidoglycan synthesis</keyword>
<comment type="catalytic activity">
    <reaction evidence="12">
        <text>Preferential cleavage: (Ac)2-L-Lys-D-Ala-|-D-Ala. Also transpeptidation of peptidyl-alanyl moieties that are N-acyl substituents of D-alanine.</text>
        <dbReference type="EC" id="3.4.16.4"/>
    </reaction>
</comment>
<dbReference type="InterPro" id="IPR037167">
    <property type="entry name" value="Peptidase_S11_C_sf"/>
</dbReference>
<proteinExistence type="inferred from homology"/>
<dbReference type="GO" id="GO:0006508">
    <property type="term" value="P:proteolysis"/>
    <property type="evidence" value="ECO:0007669"/>
    <property type="project" value="UniProtKB-KW"/>
</dbReference>
<evidence type="ECO:0000256" key="8">
    <source>
        <dbReference type="ARBA" id="ARBA00022801"/>
    </source>
</evidence>
<keyword evidence="5 17" id="KW-0121">Carboxypeptidase</keyword>
<evidence type="ECO:0000256" key="7">
    <source>
        <dbReference type="ARBA" id="ARBA00022729"/>
    </source>
</evidence>
<dbReference type="AlphaFoldDB" id="A0A3E3HW12"/>
<evidence type="ECO:0000256" key="15">
    <source>
        <dbReference type="RuleBase" id="RU004016"/>
    </source>
</evidence>